<reference evidence="9 10" key="1">
    <citation type="submission" date="2020-08" db="EMBL/GenBank/DDBJ databases">
        <title>Cohnella phylogeny.</title>
        <authorList>
            <person name="Dunlap C."/>
        </authorList>
    </citation>
    <scope>NUCLEOTIDE SEQUENCE [LARGE SCALE GENOMIC DNA]</scope>
    <source>
        <strain evidence="9 10">DSM 25241</strain>
    </source>
</reference>
<comment type="subcellular location">
    <subcellularLocation>
        <location evidence="1">Cell membrane</location>
        <topology evidence="1">Multi-pass membrane protein</topology>
    </subcellularLocation>
</comment>
<keyword evidence="4 7" id="KW-0812">Transmembrane</keyword>
<evidence type="ECO:0000256" key="1">
    <source>
        <dbReference type="ARBA" id="ARBA00004651"/>
    </source>
</evidence>
<keyword evidence="3" id="KW-1003">Cell membrane</keyword>
<evidence type="ECO:0000256" key="3">
    <source>
        <dbReference type="ARBA" id="ARBA00022475"/>
    </source>
</evidence>
<evidence type="ECO:0000313" key="10">
    <source>
        <dbReference type="Proteomes" id="UP000535838"/>
    </source>
</evidence>
<keyword evidence="5 7" id="KW-1133">Transmembrane helix</keyword>
<dbReference type="AlphaFoldDB" id="A0A841SZ74"/>
<feature type="domain" description="Polysaccharide chain length determinant N-terminal" evidence="8">
    <location>
        <begin position="1"/>
        <end position="87"/>
    </location>
</feature>
<comment type="similarity">
    <text evidence="2">Belongs to the CpsC/CapA family.</text>
</comment>
<evidence type="ECO:0000256" key="6">
    <source>
        <dbReference type="ARBA" id="ARBA00023136"/>
    </source>
</evidence>
<dbReference type="GO" id="GO:0004713">
    <property type="term" value="F:protein tyrosine kinase activity"/>
    <property type="evidence" value="ECO:0007669"/>
    <property type="project" value="TreeGrafter"/>
</dbReference>
<proteinExistence type="inferred from homology"/>
<dbReference type="InterPro" id="IPR050445">
    <property type="entry name" value="Bact_polysacc_biosynth/exp"/>
</dbReference>
<dbReference type="EMBL" id="JACJVQ010000011">
    <property type="protein sequence ID" value="MBB6635130.1"/>
    <property type="molecule type" value="Genomic_DNA"/>
</dbReference>
<name>A0A841SZ74_9BACL</name>
<evidence type="ECO:0000256" key="7">
    <source>
        <dbReference type="SAM" id="Phobius"/>
    </source>
</evidence>
<gene>
    <name evidence="9" type="ORF">H7B67_13500</name>
</gene>
<sequence>MDLKKMAGVIRNRLGMISAIVVVCCLAAGLFTHYMIEPKYEASVKVIVNKTSDAGITLDDVSVNVLLTKTYLELARTGAVMGTVASEHPEYGMDSEELMEMVKFTASENTQVITIAARDSSYEQAATIVNAVAMSLQAKAAEVMKEDNITILEQASLDKRPQPVTPNLILNTVIAFVLSLAVAIAIAFLQEHLDETIRDEETAKDILGIPSLAVVGRIDPVKSRKKTSARKVGDGVYATANQ</sequence>
<feature type="transmembrane region" description="Helical" evidence="7">
    <location>
        <begin position="14"/>
        <end position="36"/>
    </location>
</feature>
<protein>
    <submittedName>
        <fullName evidence="9">Lipopolysaccharide biosynthesis protein</fullName>
    </submittedName>
</protein>
<accession>A0A841SZ74</accession>
<organism evidence="9 10">
    <name type="scientific">Cohnella thailandensis</name>
    <dbReference type="NCBI Taxonomy" id="557557"/>
    <lineage>
        <taxon>Bacteria</taxon>
        <taxon>Bacillati</taxon>
        <taxon>Bacillota</taxon>
        <taxon>Bacilli</taxon>
        <taxon>Bacillales</taxon>
        <taxon>Paenibacillaceae</taxon>
        <taxon>Cohnella</taxon>
    </lineage>
</organism>
<dbReference type="RefSeq" id="WP_185120374.1">
    <property type="nucleotide sequence ID" value="NZ_JACJVQ010000011.1"/>
</dbReference>
<keyword evidence="10" id="KW-1185">Reference proteome</keyword>
<evidence type="ECO:0000259" key="8">
    <source>
        <dbReference type="Pfam" id="PF02706"/>
    </source>
</evidence>
<dbReference type="PANTHER" id="PTHR32309">
    <property type="entry name" value="TYROSINE-PROTEIN KINASE"/>
    <property type="match status" value="1"/>
</dbReference>
<comment type="caution">
    <text evidence="9">The sequence shown here is derived from an EMBL/GenBank/DDBJ whole genome shotgun (WGS) entry which is preliminary data.</text>
</comment>
<dbReference type="Proteomes" id="UP000535838">
    <property type="component" value="Unassembled WGS sequence"/>
</dbReference>
<evidence type="ECO:0000256" key="4">
    <source>
        <dbReference type="ARBA" id="ARBA00022692"/>
    </source>
</evidence>
<dbReference type="PANTHER" id="PTHR32309:SF13">
    <property type="entry name" value="FERRIC ENTEROBACTIN TRANSPORT PROTEIN FEPE"/>
    <property type="match status" value="1"/>
</dbReference>
<dbReference type="GO" id="GO:0005886">
    <property type="term" value="C:plasma membrane"/>
    <property type="evidence" value="ECO:0007669"/>
    <property type="project" value="UniProtKB-SubCell"/>
</dbReference>
<evidence type="ECO:0000313" key="9">
    <source>
        <dbReference type="EMBL" id="MBB6635130.1"/>
    </source>
</evidence>
<keyword evidence="6 7" id="KW-0472">Membrane</keyword>
<dbReference type="Pfam" id="PF02706">
    <property type="entry name" value="Wzz"/>
    <property type="match status" value="1"/>
</dbReference>
<feature type="transmembrane region" description="Helical" evidence="7">
    <location>
        <begin position="168"/>
        <end position="189"/>
    </location>
</feature>
<evidence type="ECO:0000256" key="2">
    <source>
        <dbReference type="ARBA" id="ARBA00006683"/>
    </source>
</evidence>
<dbReference type="InterPro" id="IPR003856">
    <property type="entry name" value="LPS_length_determ_N"/>
</dbReference>
<evidence type="ECO:0000256" key="5">
    <source>
        <dbReference type="ARBA" id="ARBA00022989"/>
    </source>
</evidence>